<dbReference type="AlphaFoldDB" id="A0A2T5JCW7"/>
<dbReference type="Pfam" id="PF02469">
    <property type="entry name" value="Fasciclin"/>
    <property type="match status" value="1"/>
</dbReference>
<dbReference type="InterPro" id="IPR050904">
    <property type="entry name" value="Adhesion/Biosynth-related"/>
</dbReference>
<dbReference type="RefSeq" id="WP_107827518.1">
    <property type="nucleotide sequence ID" value="NZ_CP160205.1"/>
</dbReference>
<feature type="signal peptide" evidence="1">
    <location>
        <begin position="1"/>
        <end position="25"/>
    </location>
</feature>
<accession>A0A2T5JCW7</accession>
<gene>
    <name evidence="3" type="ORF">C8P68_102421</name>
</gene>
<feature type="domain" description="FAS1" evidence="2">
    <location>
        <begin position="24"/>
        <end position="167"/>
    </location>
</feature>
<evidence type="ECO:0000259" key="2">
    <source>
        <dbReference type="PROSITE" id="PS50213"/>
    </source>
</evidence>
<dbReference type="Gene3D" id="2.30.180.10">
    <property type="entry name" value="FAS1 domain"/>
    <property type="match status" value="1"/>
</dbReference>
<evidence type="ECO:0000313" key="3">
    <source>
        <dbReference type="EMBL" id="PTQ99596.1"/>
    </source>
</evidence>
<proteinExistence type="predicted"/>
<feature type="chain" id="PRO_5015456702" evidence="1">
    <location>
        <begin position="26"/>
        <end position="170"/>
    </location>
</feature>
<keyword evidence="1" id="KW-0732">Signal</keyword>
<keyword evidence="4" id="KW-1185">Reference proteome</keyword>
<organism evidence="3 4">
    <name type="scientific">Mucilaginibacter yixingensis</name>
    <dbReference type="NCBI Taxonomy" id="1295612"/>
    <lineage>
        <taxon>Bacteria</taxon>
        <taxon>Pseudomonadati</taxon>
        <taxon>Bacteroidota</taxon>
        <taxon>Sphingobacteriia</taxon>
        <taxon>Sphingobacteriales</taxon>
        <taxon>Sphingobacteriaceae</taxon>
        <taxon>Mucilaginibacter</taxon>
    </lineage>
</organism>
<sequence>MRKFRMVLFAAVALLAFSLKSKAQASLLGGISDESEYYKFASLVRASNIGADLAKAVTYTVFAPDNTTFREMPTSKMDSLSADPAAMANFLKGHIVKGKLTMMALAAKLTAGKGRTTLVTLSGQTLKIQKVAGNKILLTDAAGNQIHFLAFDIKDPHGVVHGIDHCIGVK</sequence>
<reference evidence="3 4" key="1">
    <citation type="submission" date="2018-04" db="EMBL/GenBank/DDBJ databases">
        <title>Genomic Encyclopedia of Archaeal and Bacterial Type Strains, Phase II (KMG-II): from individual species to whole genera.</title>
        <authorList>
            <person name="Goeker M."/>
        </authorList>
    </citation>
    <scope>NUCLEOTIDE SEQUENCE [LARGE SCALE GENOMIC DNA]</scope>
    <source>
        <strain evidence="3 4">DSM 26809</strain>
    </source>
</reference>
<dbReference type="SMART" id="SM00554">
    <property type="entry name" value="FAS1"/>
    <property type="match status" value="1"/>
</dbReference>
<name>A0A2T5JCW7_9SPHI</name>
<comment type="caution">
    <text evidence="3">The sequence shown here is derived from an EMBL/GenBank/DDBJ whole genome shotgun (WGS) entry which is preliminary data.</text>
</comment>
<dbReference type="Proteomes" id="UP000244168">
    <property type="component" value="Unassembled WGS sequence"/>
</dbReference>
<evidence type="ECO:0000256" key="1">
    <source>
        <dbReference type="SAM" id="SignalP"/>
    </source>
</evidence>
<dbReference type="InterPro" id="IPR000782">
    <property type="entry name" value="FAS1_domain"/>
</dbReference>
<dbReference type="SUPFAM" id="SSF82153">
    <property type="entry name" value="FAS1 domain"/>
    <property type="match status" value="1"/>
</dbReference>
<evidence type="ECO:0000313" key="4">
    <source>
        <dbReference type="Proteomes" id="UP000244168"/>
    </source>
</evidence>
<dbReference type="PROSITE" id="PS50213">
    <property type="entry name" value="FAS1"/>
    <property type="match status" value="1"/>
</dbReference>
<dbReference type="PANTHER" id="PTHR10900">
    <property type="entry name" value="PERIOSTIN-RELATED"/>
    <property type="match status" value="1"/>
</dbReference>
<dbReference type="InterPro" id="IPR036378">
    <property type="entry name" value="FAS1_dom_sf"/>
</dbReference>
<dbReference type="EMBL" id="QAOQ01000002">
    <property type="protein sequence ID" value="PTQ99596.1"/>
    <property type="molecule type" value="Genomic_DNA"/>
</dbReference>
<protein>
    <submittedName>
        <fullName evidence="3">Fasciclin domain-containing protein</fullName>
    </submittedName>
</protein>